<evidence type="ECO:0008006" key="3">
    <source>
        <dbReference type="Google" id="ProtNLM"/>
    </source>
</evidence>
<keyword evidence="2" id="KW-1185">Reference proteome</keyword>
<proteinExistence type="predicted"/>
<accession>A0A9N9RNQ4</accession>
<dbReference type="Proteomes" id="UP001153620">
    <property type="component" value="Chromosome 1"/>
</dbReference>
<dbReference type="EMBL" id="OU895877">
    <property type="protein sequence ID" value="CAG9800474.1"/>
    <property type="molecule type" value="Genomic_DNA"/>
</dbReference>
<reference evidence="1" key="1">
    <citation type="submission" date="2022-01" db="EMBL/GenBank/DDBJ databases">
        <authorList>
            <person name="King R."/>
        </authorList>
    </citation>
    <scope>NUCLEOTIDE SEQUENCE</scope>
</reference>
<gene>
    <name evidence="1" type="ORF">CHIRRI_LOCUS3417</name>
</gene>
<reference evidence="1" key="2">
    <citation type="submission" date="2022-10" db="EMBL/GenBank/DDBJ databases">
        <authorList>
            <consortium name="ENA_rothamsted_submissions"/>
            <consortium name="culmorum"/>
            <person name="King R."/>
        </authorList>
    </citation>
    <scope>NUCLEOTIDE SEQUENCE</scope>
</reference>
<evidence type="ECO:0000313" key="1">
    <source>
        <dbReference type="EMBL" id="CAG9800474.1"/>
    </source>
</evidence>
<name>A0A9N9RNQ4_9DIPT</name>
<organism evidence="1 2">
    <name type="scientific">Chironomus riparius</name>
    <dbReference type="NCBI Taxonomy" id="315576"/>
    <lineage>
        <taxon>Eukaryota</taxon>
        <taxon>Metazoa</taxon>
        <taxon>Ecdysozoa</taxon>
        <taxon>Arthropoda</taxon>
        <taxon>Hexapoda</taxon>
        <taxon>Insecta</taxon>
        <taxon>Pterygota</taxon>
        <taxon>Neoptera</taxon>
        <taxon>Endopterygota</taxon>
        <taxon>Diptera</taxon>
        <taxon>Nematocera</taxon>
        <taxon>Chironomoidea</taxon>
        <taxon>Chironomidae</taxon>
        <taxon>Chironominae</taxon>
        <taxon>Chironomus</taxon>
    </lineage>
</organism>
<dbReference type="OrthoDB" id="7790857at2759"/>
<dbReference type="AlphaFoldDB" id="A0A9N9RNQ4"/>
<protein>
    <recommendedName>
        <fullName evidence="3">Gag-like protein</fullName>
    </recommendedName>
</protein>
<evidence type="ECO:0000313" key="2">
    <source>
        <dbReference type="Proteomes" id="UP001153620"/>
    </source>
</evidence>
<sequence length="241" mass="27372">MKKSSSFIDVSNSQTPRVKPAFKISSAATKQVIVKNVEDKASIISVLRSQCIPFHTFSEKSEKTKSFVLKGFYETPTNEVLRLLQEAKVSAVKVIILVKKPEFTFYLVHFIDESVNINVLNHNHRNIDNIIVKWENIKKGNKSPTQCFNCQRWGHSSSNCGYKFRCVKCTEVHGPNQCQRSTRDGNAKCINCNGDHAASYRLCPSFISYSKRIEKSRAKPQLKILPQISSLLDRNNFPSVD</sequence>